<accession>A0ABW0GRV9</accession>
<dbReference type="EMBL" id="JBHSLD010000011">
    <property type="protein sequence ID" value="MFC5381691.1"/>
    <property type="molecule type" value="Genomic_DNA"/>
</dbReference>
<gene>
    <name evidence="2" type="ORF">ACFPJ6_12925</name>
</gene>
<dbReference type="Proteomes" id="UP001596122">
    <property type="component" value="Unassembled WGS sequence"/>
</dbReference>
<dbReference type="SUPFAM" id="SSF143456">
    <property type="entry name" value="VC0467-like"/>
    <property type="match status" value="1"/>
</dbReference>
<dbReference type="InterPro" id="IPR003774">
    <property type="entry name" value="AlgH-like"/>
</dbReference>
<comment type="caution">
    <text evidence="2">The sequence shown here is derived from an EMBL/GenBank/DDBJ whole genome shotgun (WGS) entry which is preliminary data.</text>
</comment>
<dbReference type="PANTHER" id="PTHR30327:SF1">
    <property type="entry name" value="UPF0301 PROTEIN YQGE"/>
    <property type="match status" value="1"/>
</dbReference>
<dbReference type="Gene3D" id="3.40.1740.10">
    <property type="entry name" value="VC0467-like"/>
    <property type="match status" value="1"/>
</dbReference>
<dbReference type="PANTHER" id="PTHR30327">
    <property type="entry name" value="UNCHARACTERIZED PROTEIN YQGE"/>
    <property type="match status" value="1"/>
</dbReference>
<sequence length="199" mass="20817">MIGRERLGPLLPPPPAEPRAGALLVAHPGLLDPNFRATVVLLLNASDEGALGLVLNRPLVSDVVDVLPAWHDHVTEPPHLFQGGPVGLDSAIGLARLPGDDGEPPGLKRLVGSIAVVDLDAPPEIVAPAAAGLRVYAGHAGWGPGQLESELAEGAWFVVEGEPGDGFRGDTETLWRDVLLRQTTTVALAATYRSDPEVN</sequence>
<reference evidence="3" key="1">
    <citation type="journal article" date="2019" name="Int. J. Syst. Evol. Microbiol.">
        <title>The Global Catalogue of Microorganisms (GCM) 10K type strain sequencing project: providing services to taxonomists for standard genome sequencing and annotation.</title>
        <authorList>
            <consortium name="The Broad Institute Genomics Platform"/>
            <consortium name="The Broad Institute Genome Sequencing Center for Infectious Disease"/>
            <person name="Wu L."/>
            <person name="Ma J."/>
        </authorList>
    </citation>
    <scope>NUCLEOTIDE SEQUENCE [LARGE SCALE GENOMIC DNA]</scope>
    <source>
        <strain evidence="3">CCUG 43114</strain>
    </source>
</reference>
<dbReference type="RefSeq" id="WP_340271585.1">
    <property type="nucleotide sequence ID" value="NZ_JBBEOG010000012.1"/>
</dbReference>
<keyword evidence="3" id="KW-1185">Reference proteome</keyword>
<comment type="similarity">
    <text evidence="1">Belongs to the UPF0301 (AlgH) family.</text>
</comment>
<proteinExistence type="inferred from homology"/>
<evidence type="ECO:0000256" key="1">
    <source>
        <dbReference type="ARBA" id="ARBA00009600"/>
    </source>
</evidence>
<dbReference type="NCBIfam" id="NF001270">
    <property type="entry name" value="PRK00228.2-2"/>
    <property type="match status" value="1"/>
</dbReference>
<name>A0ABW0GRV9_9MICO</name>
<organism evidence="2 3">
    <name type="scientific">Aquipuribacter nitratireducens</name>
    <dbReference type="NCBI Taxonomy" id="650104"/>
    <lineage>
        <taxon>Bacteria</taxon>
        <taxon>Bacillati</taxon>
        <taxon>Actinomycetota</taxon>
        <taxon>Actinomycetes</taxon>
        <taxon>Micrococcales</taxon>
        <taxon>Intrasporangiaceae</taxon>
        <taxon>Aquipuribacter</taxon>
    </lineage>
</organism>
<dbReference type="Pfam" id="PF02622">
    <property type="entry name" value="DUF179"/>
    <property type="match status" value="1"/>
</dbReference>
<protein>
    <submittedName>
        <fullName evidence="2">YqgE/AlgH family protein</fullName>
    </submittedName>
</protein>
<evidence type="ECO:0000313" key="3">
    <source>
        <dbReference type="Proteomes" id="UP001596122"/>
    </source>
</evidence>
<evidence type="ECO:0000313" key="2">
    <source>
        <dbReference type="EMBL" id="MFC5381691.1"/>
    </source>
</evidence>